<evidence type="ECO:0000256" key="1">
    <source>
        <dbReference type="SAM" id="MobiDB-lite"/>
    </source>
</evidence>
<dbReference type="AlphaFoldDB" id="A0A1A9ZFR5"/>
<dbReference type="VEuPathDB" id="VectorBase:GPAI013237"/>
<feature type="compositionally biased region" description="Polar residues" evidence="1">
    <location>
        <begin position="29"/>
        <end position="38"/>
    </location>
</feature>
<protein>
    <submittedName>
        <fullName evidence="2">Uncharacterized protein</fullName>
    </submittedName>
</protein>
<dbReference type="EnsemblMetazoa" id="GPAI013237-RA">
    <property type="protein sequence ID" value="GPAI013237-PA"/>
    <property type="gene ID" value="GPAI013237"/>
</dbReference>
<name>A0A1A9ZFR5_GLOPL</name>
<feature type="region of interest" description="Disordered" evidence="1">
    <location>
        <begin position="1"/>
        <end position="38"/>
    </location>
</feature>
<reference evidence="2" key="2">
    <citation type="submission" date="2020-05" db="UniProtKB">
        <authorList>
            <consortium name="EnsemblMetazoa"/>
        </authorList>
    </citation>
    <scope>IDENTIFICATION</scope>
    <source>
        <strain evidence="2">IAEA</strain>
    </source>
</reference>
<reference evidence="3" key="1">
    <citation type="submission" date="2014-03" db="EMBL/GenBank/DDBJ databases">
        <authorList>
            <person name="Aksoy S."/>
            <person name="Warren W."/>
            <person name="Wilson R.K."/>
        </authorList>
    </citation>
    <scope>NUCLEOTIDE SEQUENCE [LARGE SCALE GENOMIC DNA]</scope>
    <source>
        <strain evidence="3">IAEA</strain>
    </source>
</reference>
<keyword evidence="3" id="KW-1185">Reference proteome</keyword>
<dbReference type="Proteomes" id="UP000092445">
    <property type="component" value="Unassembled WGS sequence"/>
</dbReference>
<evidence type="ECO:0000313" key="2">
    <source>
        <dbReference type="EnsemblMetazoa" id="GPAI013237-PA"/>
    </source>
</evidence>
<sequence>MCNQWKPRDSTLITNGSASAASAEGRETPGTTEINNSDGQATLVRALVVMSLSEPSIQECRRGTVEDSDARNHASTTVPERSEVGATSHPNVSQTAPRKRARAERGQPVSQLLSIMPRLVQHAATQLQEDMQGEFR</sequence>
<feature type="region of interest" description="Disordered" evidence="1">
    <location>
        <begin position="57"/>
        <end position="108"/>
    </location>
</feature>
<dbReference type="STRING" id="7398.A0A1A9ZFR5"/>
<accession>A0A1A9ZFR5</accession>
<organism evidence="2 3">
    <name type="scientific">Glossina pallidipes</name>
    <name type="common">Tsetse fly</name>
    <dbReference type="NCBI Taxonomy" id="7398"/>
    <lineage>
        <taxon>Eukaryota</taxon>
        <taxon>Metazoa</taxon>
        <taxon>Ecdysozoa</taxon>
        <taxon>Arthropoda</taxon>
        <taxon>Hexapoda</taxon>
        <taxon>Insecta</taxon>
        <taxon>Pterygota</taxon>
        <taxon>Neoptera</taxon>
        <taxon>Endopterygota</taxon>
        <taxon>Diptera</taxon>
        <taxon>Brachycera</taxon>
        <taxon>Muscomorpha</taxon>
        <taxon>Hippoboscoidea</taxon>
        <taxon>Glossinidae</taxon>
        <taxon>Glossina</taxon>
    </lineage>
</organism>
<feature type="compositionally biased region" description="Basic and acidic residues" evidence="1">
    <location>
        <begin position="59"/>
        <end position="72"/>
    </location>
</feature>
<evidence type="ECO:0000313" key="3">
    <source>
        <dbReference type="Proteomes" id="UP000092445"/>
    </source>
</evidence>
<proteinExistence type="predicted"/>